<dbReference type="VEuPathDB" id="VectorBase:ISCP_003366"/>
<evidence type="ECO:0000313" key="2">
    <source>
        <dbReference type="EMBL" id="EEC11612.1"/>
    </source>
</evidence>
<dbReference type="EnsemblMetazoa" id="ISCW009567-RA">
    <property type="protein sequence ID" value="ISCW009567-PA"/>
    <property type="gene ID" value="ISCW009567"/>
</dbReference>
<feature type="compositionally biased region" description="Low complexity" evidence="1">
    <location>
        <begin position="129"/>
        <end position="141"/>
    </location>
</feature>
<dbReference type="AlphaFoldDB" id="B7PYE0"/>
<proteinExistence type="predicted"/>
<evidence type="ECO:0000313" key="3">
    <source>
        <dbReference type="EnsemblMetazoa" id="ISCW009567-PA"/>
    </source>
</evidence>
<sequence length="151" mass="16107">MDELVPPFQVSYSETVKSYKLSSLAPPAITKVEPGLASAAQGGATAPLKGLVDELVQLCHEEDLIRLQTAAVEQNIASVTLVLEELKKKRVEPLPFTDHAQAFPIKTEVLASFDGSSDPFSFLVTPSASAAPTVSSTQASPWCRARGDEPQ</sequence>
<dbReference type="PaxDb" id="6945-B7PYE0"/>
<accession>B7PYE0</accession>
<dbReference type="VEuPathDB" id="VectorBase:ISCI009567"/>
<keyword evidence="4" id="KW-1185">Reference proteome</keyword>
<dbReference type="EMBL" id="ABJB010658740">
    <property type="status" value="NOT_ANNOTATED_CDS"/>
    <property type="molecule type" value="Genomic_DNA"/>
</dbReference>
<dbReference type="VEuPathDB" id="VectorBase:ISCW009567"/>
<evidence type="ECO:0000313" key="4">
    <source>
        <dbReference type="Proteomes" id="UP000001555"/>
    </source>
</evidence>
<gene>
    <name evidence="2" type="ORF">IscW_ISCW009567</name>
</gene>
<reference evidence="3" key="2">
    <citation type="submission" date="2020-05" db="UniProtKB">
        <authorList>
            <consortium name="EnsemblMetazoa"/>
        </authorList>
    </citation>
    <scope>IDENTIFICATION</scope>
    <source>
        <strain evidence="3">wikel</strain>
    </source>
</reference>
<organism>
    <name type="scientific">Ixodes scapularis</name>
    <name type="common">Black-legged tick</name>
    <name type="synonym">Deer tick</name>
    <dbReference type="NCBI Taxonomy" id="6945"/>
    <lineage>
        <taxon>Eukaryota</taxon>
        <taxon>Metazoa</taxon>
        <taxon>Ecdysozoa</taxon>
        <taxon>Arthropoda</taxon>
        <taxon>Chelicerata</taxon>
        <taxon>Arachnida</taxon>
        <taxon>Acari</taxon>
        <taxon>Parasitiformes</taxon>
        <taxon>Ixodida</taxon>
        <taxon>Ixodoidea</taxon>
        <taxon>Ixodidae</taxon>
        <taxon>Ixodinae</taxon>
        <taxon>Ixodes</taxon>
    </lineage>
</organism>
<dbReference type="EMBL" id="ABJB011076043">
    <property type="status" value="NOT_ANNOTATED_CDS"/>
    <property type="molecule type" value="Genomic_DNA"/>
</dbReference>
<reference evidence="2 4" key="1">
    <citation type="submission" date="2008-03" db="EMBL/GenBank/DDBJ databases">
        <title>Annotation of Ixodes scapularis.</title>
        <authorList>
            <consortium name="Ixodes scapularis Genome Project Consortium"/>
            <person name="Caler E."/>
            <person name="Hannick L.I."/>
            <person name="Bidwell S."/>
            <person name="Joardar V."/>
            <person name="Thiagarajan M."/>
            <person name="Amedeo P."/>
            <person name="Galinsky K.J."/>
            <person name="Schobel S."/>
            <person name="Inman J."/>
            <person name="Hostetler J."/>
            <person name="Miller J."/>
            <person name="Hammond M."/>
            <person name="Megy K."/>
            <person name="Lawson D."/>
            <person name="Kodira C."/>
            <person name="Sutton G."/>
            <person name="Meyer J."/>
            <person name="Hill C.A."/>
            <person name="Birren B."/>
            <person name="Nene V."/>
            <person name="Collins F."/>
            <person name="Alarcon-Chaidez F."/>
            <person name="Wikel S."/>
            <person name="Strausberg R."/>
        </authorList>
    </citation>
    <scope>NUCLEOTIDE SEQUENCE [LARGE SCALE GENOMIC DNA]</scope>
    <source>
        <strain evidence="4">Wikel</strain>
        <strain evidence="2">Wikel colony</strain>
    </source>
</reference>
<protein>
    <submittedName>
        <fullName evidence="2 3">Uncharacterized protein</fullName>
    </submittedName>
</protein>
<name>B7PYE0_IXOSC</name>
<dbReference type="HOGENOM" id="CLU_1733522_0_0_1"/>
<dbReference type="Proteomes" id="UP000001555">
    <property type="component" value="Unassembled WGS sequence"/>
</dbReference>
<dbReference type="InParanoid" id="B7PYE0"/>
<evidence type="ECO:0000256" key="1">
    <source>
        <dbReference type="SAM" id="MobiDB-lite"/>
    </source>
</evidence>
<feature type="region of interest" description="Disordered" evidence="1">
    <location>
        <begin position="129"/>
        <end position="151"/>
    </location>
</feature>
<dbReference type="EMBL" id="DS819572">
    <property type="protein sequence ID" value="EEC11612.1"/>
    <property type="molecule type" value="Genomic_DNA"/>
</dbReference>